<dbReference type="AlphaFoldDB" id="A0A1T4RFJ9"/>
<dbReference type="RefSeq" id="WP_078832535.1">
    <property type="nucleotide sequence ID" value="NZ_FUWH01000012.1"/>
</dbReference>
<protein>
    <submittedName>
        <fullName evidence="2">Uncharacterized protein</fullName>
    </submittedName>
</protein>
<dbReference type="EMBL" id="FUWH01000012">
    <property type="protein sequence ID" value="SKA14755.1"/>
    <property type="molecule type" value="Genomic_DNA"/>
</dbReference>
<organism evidence="2 3">
    <name type="scientific">Sediminibacterium ginsengisoli</name>
    <dbReference type="NCBI Taxonomy" id="413434"/>
    <lineage>
        <taxon>Bacteria</taxon>
        <taxon>Pseudomonadati</taxon>
        <taxon>Bacteroidota</taxon>
        <taxon>Chitinophagia</taxon>
        <taxon>Chitinophagales</taxon>
        <taxon>Chitinophagaceae</taxon>
        <taxon>Sediminibacterium</taxon>
    </lineage>
</organism>
<reference evidence="2 3" key="1">
    <citation type="submission" date="2017-02" db="EMBL/GenBank/DDBJ databases">
        <authorList>
            <person name="Peterson S.W."/>
        </authorList>
    </citation>
    <scope>NUCLEOTIDE SEQUENCE [LARGE SCALE GENOMIC DNA]</scope>
    <source>
        <strain evidence="2 3">DSM 22335</strain>
    </source>
</reference>
<evidence type="ECO:0000256" key="1">
    <source>
        <dbReference type="SAM" id="SignalP"/>
    </source>
</evidence>
<name>A0A1T4RFJ9_9BACT</name>
<sequence>MKKSFWILLVITCTCFAYCSPRIQHTTDETSMAIDFIKQAMAEKMSGKEFILSGKPRNMEEFTCLENLMEDTAGFSAAERRQIRKQVSHPGITAWTGDMFPQARILNADTIKAAFMERDKSWPYFHKQYGKSYYQVSVPIFLRNNTLCLFYTDYNCGPLCGQGAWVLYKKTGDKWESIKTFCRWIS</sequence>
<proteinExistence type="predicted"/>
<feature type="chain" id="PRO_5010556953" evidence="1">
    <location>
        <begin position="20"/>
        <end position="186"/>
    </location>
</feature>
<evidence type="ECO:0000313" key="2">
    <source>
        <dbReference type="EMBL" id="SKA14755.1"/>
    </source>
</evidence>
<dbReference type="STRING" id="413434.SAMN04488132_11221"/>
<keyword evidence="1" id="KW-0732">Signal</keyword>
<accession>A0A1T4RFJ9</accession>
<dbReference type="OrthoDB" id="676275at2"/>
<feature type="signal peptide" evidence="1">
    <location>
        <begin position="1"/>
        <end position="19"/>
    </location>
</feature>
<keyword evidence="3" id="KW-1185">Reference proteome</keyword>
<gene>
    <name evidence="2" type="ORF">SAMN04488132_11221</name>
</gene>
<dbReference type="Proteomes" id="UP000190888">
    <property type="component" value="Unassembled WGS sequence"/>
</dbReference>
<evidence type="ECO:0000313" key="3">
    <source>
        <dbReference type="Proteomes" id="UP000190888"/>
    </source>
</evidence>